<evidence type="ECO:0000313" key="1">
    <source>
        <dbReference type="EMBL" id="ACV34526.1"/>
    </source>
</evidence>
<dbReference type="STRING" id="522306.CAP2UW1_1198"/>
<proteinExistence type="predicted"/>
<gene>
    <name evidence="1" type="ordered locus">CAP2UW1_1198</name>
</gene>
<reference evidence="1" key="2">
    <citation type="submission" date="2009-09" db="EMBL/GenBank/DDBJ databases">
        <title>Complete sequence of chromosome of Candidatus Accumulibacter phosphatis clade IIA str. UW-1.</title>
        <authorList>
            <consortium name="US DOE Joint Genome Institute"/>
            <person name="Martin H.G."/>
            <person name="Ivanova N."/>
            <person name="Kunin V."/>
            <person name="Warnecke F."/>
            <person name="Barry K."/>
            <person name="He S."/>
            <person name="Salamov A."/>
            <person name="Szeto E."/>
            <person name="Dalin E."/>
            <person name="Pangilinan J.L."/>
            <person name="Lapidus A."/>
            <person name="Lowry S."/>
            <person name="Kyrpides N.C."/>
            <person name="McMahon K.D."/>
            <person name="Hugenholtz P."/>
        </authorList>
    </citation>
    <scope>NUCLEOTIDE SEQUENCE [LARGE SCALE GENOMIC DNA]</scope>
    <source>
        <strain evidence="1">UW-1</strain>
    </source>
</reference>
<reference evidence="1" key="1">
    <citation type="submission" date="2009-08" db="EMBL/GenBank/DDBJ databases">
        <authorList>
            <consortium name="US DOE Joint Genome Institute"/>
            <person name="Lucas S."/>
            <person name="Copeland A."/>
            <person name="Lapidus A."/>
            <person name="Glavina del Rio T."/>
            <person name="Dalin E."/>
            <person name="Tice H."/>
            <person name="Bruce D."/>
            <person name="Barry K."/>
            <person name="Pitluck S."/>
            <person name="Lowry S."/>
            <person name="Larimer F."/>
            <person name="Land M."/>
            <person name="Hauser L."/>
            <person name="Kyrpides N."/>
            <person name="Ivanova N."/>
            <person name="McMahon K.D."/>
            <person name="Hugenholtz P."/>
        </authorList>
    </citation>
    <scope>NUCLEOTIDE SEQUENCE</scope>
    <source>
        <strain evidence="1">UW-1</strain>
    </source>
</reference>
<sequence>MSTNIHHRWQRYWLPMGANLNLDVDGFLPDPECEFGRHYNPELRRLEALRAIPLLMLLGEPGAGKSTLMQDEADALAAAGQAVHSLRLNEYSSADLVPAAFDSPSVLHWRQGAHRLYLFLDGLDECLLIIPNAARLLLRALRELPRDRLLLRLSCRTAEWPYGLADELGALWPRENADVERQADEQCQTAANEAGAAPRVYELVPLCRRDVENAARDYQIDPAGFLQQVHDLEIATFAALPNTLRMLLKIQKQNDCLPATKQEIFRQGCRLLADELSQSRLQAAFRGRLSTDQRLAIAGRIAAMLLLGNRQSVWLGQALEVAPDDLSPAEILGENERAGRLRVRVDDQALKEVLNTALFTTRGHQRLGFGHQSWAEYLTADYLAERVADPERLLALLRGGGDPRLPPRLSELTAWLASLSPALFDILVATEPALLLRGDLGALDAPRKARLLDELLQAFRRNEVNLWDRETRPHFRKLAHAGLSERLRRWLPDRSLPEDVRAAALQIASACRADELAELAAKLALDDDEAPRIRYAAAKLAAELGDCAVLARLRSLAIGTSATNQELRSLLLTRLWPHHVDTRELFDGFGRDGDWQCLGPYRYSPGKLVDRFGPSDLLVALDWLEASERSPFDFGHDDLANAIVARAWQCLDDPAICRAFAPVAWRCLQRYEKLFTRRSETADGAHPFAFDAGKRRRLVLAILPLVNDPAEQLVPLVYAENPLLLPEDLPWLLDQYEATADEQQKTRLASCLRRVFSPNADNDWTNRLFEAACRDAPHSFSPLADAVAPLVEPIWLGTDAERDAREAHARQLEFEQRRSQGERRLDPPPAERVQNALDDHACGDTGVWMRLWQELSLKDGAAGYPVLPFTPILKTPGWERANPAQRMRILDCAQSWATAISLSELGIGLPDGEISYSDIATHLALALLGHERAGWLGAATEERWSAWLPSILSYPFEPSAPVRGRLLRIASERFPDRVLAEIGQQLDKEVAVESRHFTGLGDLQAVWSPQAAAMVHAYLQRLTDPDQRKAFLKVLLNRQDATAVSLALTEFAAAVDSGAAETGRSLELAEMLMEHAPSAAWPPLWARSQQDPAYGEALWSKLAGRYHWLAALHESQLGDLYLWLEERFPAATDPVRPSMQVYSPTSRDHVARLRDGCVGQLSAAATVQSVAVLQSLCDRFPGQHGLVESLLSARSALRERNWCPIRPSMLLQFLERTDAHLVRNCAELTNAVLASLARLQRLLQGDTPLAPFLWNVERDQRSGRPKGEDRLSDFVLHHLRRDLPGSVIDREVQVRNLRESGIGERTDLKVETRAADGSPLVLIIETKGCWNEDLMSAMENQLKERYLEALDTAHGIYLVGWFGCDFWLEGPKKRACLRHAESSAALLSELERQATRLSSDSCRIVAMVLDIAHPAP</sequence>
<name>C7RRN7_ACCRE</name>
<dbReference type="KEGG" id="app:CAP2UW1_1198"/>
<dbReference type="InterPro" id="IPR027417">
    <property type="entry name" value="P-loop_NTPase"/>
</dbReference>
<dbReference type="eggNOG" id="COG5635">
    <property type="taxonomic scope" value="Bacteria"/>
</dbReference>
<dbReference type="SUPFAM" id="SSF52540">
    <property type="entry name" value="P-loop containing nucleoside triphosphate hydrolases"/>
    <property type="match status" value="1"/>
</dbReference>
<organism evidence="1">
    <name type="scientific">Accumulibacter regalis</name>
    <dbReference type="NCBI Taxonomy" id="522306"/>
    <lineage>
        <taxon>Bacteria</taxon>
        <taxon>Pseudomonadati</taxon>
        <taxon>Pseudomonadota</taxon>
        <taxon>Betaproteobacteria</taxon>
        <taxon>Candidatus Accumulibacter</taxon>
    </lineage>
</organism>
<dbReference type="EMBL" id="CP001715">
    <property type="protein sequence ID" value="ACV34526.1"/>
    <property type="molecule type" value="Genomic_DNA"/>
</dbReference>
<protein>
    <submittedName>
        <fullName evidence="1">NTPase (NACHT family)-like protein</fullName>
    </submittedName>
</protein>
<accession>C7RRN7</accession>
<dbReference type="HOGENOM" id="CLU_254776_0_0_4"/>
<dbReference type="OrthoDB" id="336284at2"/>